<dbReference type="InterPro" id="IPR008969">
    <property type="entry name" value="CarboxyPept-like_regulatory"/>
</dbReference>
<evidence type="ECO:0000256" key="4">
    <source>
        <dbReference type="ARBA" id="ARBA00022692"/>
    </source>
</evidence>
<dbReference type="Gene3D" id="2.40.170.20">
    <property type="entry name" value="TonB-dependent receptor, beta-barrel domain"/>
    <property type="match status" value="1"/>
</dbReference>
<dbReference type="NCBIfam" id="TIGR04057">
    <property type="entry name" value="SusC_RagA_signa"/>
    <property type="match status" value="1"/>
</dbReference>
<keyword evidence="6 8" id="KW-0472">Membrane</keyword>
<comment type="similarity">
    <text evidence="8 9">Belongs to the TonB-dependent receptor family.</text>
</comment>
<dbReference type="SUPFAM" id="SSF56935">
    <property type="entry name" value="Porins"/>
    <property type="match status" value="1"/>
</dbReference>
<dbReference type="InterPro" id="IPR023997">
    <property type="entry name" value="TonB-dep_OMP_SusC/RagA_CS"/>
</dbReference>
<comment type="subcellular location">
    <subcellularLocation>
        <location evidence="1 8">Cell outer membrane</location>
        <topology evidence="1 8">Multi-pass membrane protein</topology>
    </subcellularLocation>
</comment>
<keyword evidence="5 9" id="KW-0798">TonB box</keyword>
<dbReference type="InterPro" id="IPR012910">
    <property type="entry name" value="Plug_dom"/>
</dbReference>
<evidence type="ECO:0000256" key="5">
    <source>
        <dbReference type="ARBA" id="ARBA00023077"/>
    </source>
</evidence>
<dbReference type="Proteomes" id="UP001056837">
    <property type="component" value="Chromosome"/>
</dbReference>
<evidence type="ECO:0000259" key="12">
    <source>
        <dbReference type="Pfam" id="PF07715"/>
    </source>
</evidence>
<dbReference type="InterPro" id="IPR039426">
    <property type="entry name" value="TonB-dep_rcpt-like"/>
</dbReference>
<dbReference type="InterPro" id="IPR023996">
    <property type="entry name" value="TonB-dep_OMP_SusC/RagA"/>
</dbReference>
<keyword evidence="4 8" id="KW-0812">Transmembrane</keyword>
<proteinExistence type="inferred from homology"/>
<evidence type="ECO:0000313" key="13">
    <source>
        <dbReference type="EMBL" id="UTD15345.1"/>
    </source>
</evidence>
<dbReference type="Pfam" id="PF13715">
    <property type="entry name" value="CarbopepD_reg_2"/>
    <property type="match status" value="1"/>
</dbReference>
<keyword evidence="2 8" id="KW-0813">Transport</keyword>
<evidence type="ECO:0000256" key="8">
    <source>
        <dbReference type="PROSITE-ProRule" id="PRU01360"/>
    </source>
</evidence>
<dbReference type="Gene3D" id="2.60.40.1120">
    <property type="entry name" value="Carboxypeptidase-like, regulatory domain"/>
    <property type="match status" value="1"/>
</dbReference>
<evidence type="ECO:0000256" key="9">
    <source>
        <dbReference type="RuleBase" id="RU003357"/>
    </source>
</evidence>
<dbReference type="PROSITE" id="PS52016">
    <property type="entry name" value="TONB_DEPENDENT_REC_3"/>
    <property type="match status" value="1"/>
</dbReference>
<keyword evidence="13" id="KW-0675">Receptor</keyword>
<dbReference type="SUPFAM" id="SSF49464">
    <property type="entry name" value="Carboxypeptidase regulatory domain-like"/>
    <property type="match status" value="1"/>
</dbReference>
<evidence type="ECO:0000256" key="2">
    <source>
        <dbReference type="ARBA" id="ARBA00022448"/>
    </source>
</evidence>
<dbReference type="NCBIfam" id="TIGR04056">
    <property type="entry name" value="OMP_RagA_SusC"/>
    <property type="match status" value="1"/>
</dbReference>
<dbReference type="InterPro" id="IPR036942">
    <property type="entry name" value="Beta-barrel_TonB_sf"/>
</dbReference>
<dbReference type="Pfam" id="PF00593">
    <property type="entry name" value="TonB_dep_Rec_b-barrel"/>
    <property type="match status" value="1"/>
</dbReference>
<evidence type="ECO:0000256" key="1">
    <source>
        <dbReference type="ARBA" id="ARBA00004571"/>
    </source>
</evidence>
<accession>A0AAE9SEU6</accession>
<dbReference type="Gene3D" id="2.170.130.10">
    <property type="entry name" value="TonB-dependent receptor, plug domain"/>
    <property type="match status" value="1"/>
</dbReference>
<dbReference type="InterPro" id="IPR000531">
    <property type="entry name" value="Beta-barrel_TonB"/>
</dbReference>
<feature type="compositionally biased region" description="Polar residues" evidence="10">
    <location>
        <begin position="945"/>
        <end position="955"/>
    </location>
</feature>
<protein>
    <submittedName>
        <fullName evidence="13">TonB-dependent receptor</fullName>
    </submittedName>
</protein>
<keyword evidence="3 8" id="KW-1134">Transmembrane beta strand</keyword>
<name>A0AAE9SEU6_9FLAO</name>
<dbReference type="Pfam" id="PF07715">
    <property type="entry name" value="Plug"/>
    <property type="match status" value="1"/>
</dbReference>
<dbReference type="EMBL" id="CP050861">
    <property type="protein sequence ID" value="UTD15345.1"/>
    <property type="molecule type" value="Genomic_DNA"/>
</dbReference>
<organism evidence="13 14">
    <name type="scientific">Tenacibaculum mesophilum</name>
    <dbReference type="NCBI Taxonomy" id="104268"/>
    <lineage>
        <taxon>Bacteria</taxon>
        <taxon>Pseudomonadati</taxon>
        <taxon>Bacteroidota</taxon>
        <taxon>Flavobacteriia</taxon>
        <taxon>Flavobacteriales</taxon>
        <taxon>Flavobacteriaceae</taxon>
        <taxon>Tenacibaculum</taxon>
    </lineage>
</organism>
<feature type="domain" description="TonB-dependent receptor-like beta-barrel" evidence="11">
    <location>
        <begin position="512"/>
        <end position="982"/>
    </location>
</feature>
<evidence type="ECO:0000259" key="11">
    <source>
        <dbReference type="Pfam" id="PF00593"/>
    </source>
</evidence>
<evidence type="ECO:0000256" key="3">
    <source>
        <dbReference type="ARBA" id="ARBA00022452"/>
    </source>
</evidence>
<gene>
    <name evidence="13" type="ORF">HER15_07650</name>
</gene>
<dbReference type="Gene3D" id="3.55.50.30">
    <property type="match status" value="1"/>
</dbReference>
<evidence type="ECO:0000256" key="7">
    <source>
        <dbReference type="ARBA" id="ARBA00023237"/>
    </source>
</evidence>
<feature type="domain" description="TonB-dependent receptor plug" evidence="12">
    <location>
        <begin position="230"/>
        <end position="363"/>
    </location>
</feature>
<dbReference type="InterPro" id="IPR037066">
    <property type="entry name" value="Plug_dom_sf"/>
</dbReference>
<evidence type="ECO:0000256" key="10">
    <source>
        <dbReference type="SAM" id="MobiDB-lite"/>
    </source>
</evidence>
<keyword evidence="7 8" id="KW-0998">Cell outer membrane</keyword>
<dbReference type="AlphaFoldDB" id="A0AAE9SEU6"/>
<sequence length="1156" mass="127740">MKKIIIGISEIRYLPKLSLKMKLTYILFFLTLFQVHANTYSQNVKVTLDCKKMKLEDVLTEIEQKTGFKFLYEKNVFKKHKTVSISSNKEMLSKVLKKLFKKESIDFKVTDKQIILFPKNKSSLFIEKFKNSVSRLFQEYITGKITNAYGEPLIGATVILKGTDIGASTDFDGNFRIALAEDAKTLTVSFIGHETKDVEIGNRKVINIQLQEALESLEETVIVGYGKVKRQNLTGSVGTVDVKSITNQAATVNLDNALQGQVAGVHVTSSSGQPGAATRIRIRGNTSLLGSNQPLYVIDGIPVVPSSNIPKGGSEGNRLGSELDNEGISTPIGNINASDIESISILKDASAAAIYGSRAANGVIIINTKQGVYFGKTKFEADVSVTTQSARTLEVLNAAQFKRAWTTAVENGTRNDAFTSAVLDGSYFGNADTNWEEEVSPGAPVSTSYNLRVLGGSEKTRYSTSLGINTQDGVYRNTGFDRYSFTLNLDTKITDKWKFGTKVNLSSTEQDAADGGLTQLTYDFRPDLPVFDKEGNYSFSTQYSMENPVARSKVTNNNKTFLLLGSLYTQLELTEGLDFKTFFSVNYNSGNQQSFYPLFTFIGGWDRNQGNGNGYAQESRSRSVNTMLQGTLTYDRLFGKHNINAVLGVSFEKNKRSNIKGWGEGFFNEVLTNISNATVFTDASSYESGFGLSSYFGRVNYDFDNKYLLTLSGRIDGSSKFAPDNQYAFFPAAAVAWRISNEDFLSNASFIDELKLRASFGTTGQQDFGDYAWRTLFEAENYGSDPSVIITQLGNANLKWETTEQLDFGLDFSFFKGRLNGGIGYYSKETKDALFTAITPGSTGYRTIIGNLGDTKNTGVELELKGDVFKTDDFTWNLSLNVSKNENKLTRISDDFKDENGFLTGFPGGGRLKEGSPIGLIYGYVSEGLFQDQPVIDDLNAASPTGTYQNSQTSPGDIRFKDLTGPDGTPDGRITTLDQEVIGDTQPNFFGGFNNTFYYKGFSLSTLFTFSVGNDIEAFSLARGTNFASTFIGENKDTSILNAWTPDNTDTNIPRLVYFDPNNNDRTSSHYVYDASYLRLKTLNFSYTFPKETLNQLKFFDHISVFITAQNLFTVTSYPGADPEASNLYNNDISAGRDINRFPIAKVFTTGVRIGF</sequence>
<evidence type="ECO:0000313" key="14">
    <source>
        <dbReference type="Proteomes" id="UP001056837"/>
    </source>
</evidence>
<reference evidence="13" key="1">
    <citation type="submission" date="2020-04" db="EMBL/GenBank/DDBJ databases">
        <title>Tenacibaculum mesophilum bac2.</title>
        <authorList>
            <person name="Li M."/>
        </authorList>
    </citation>
    <scope>NUCLEOTIDE SEQUENCE</scope>
    <source>
        <strain evidence="13">Bac2</strain>
    </source>
</reference>
<feature type="region of interest" description="Disordered" evidence="10">
    <location>
        <begin position="945"/>
        <end position="965"/>
    </location>
</feature>
<dbReference type="GO" id="GO:0009279">
    <property type="term" value="C:cell outer membrane"/>
    <property type="evidence" value="ECO:0007669"/>
    <property type="project" value="UniProtKB-SubCell"/>
</dbReference>
<evidence type="ECO:0000256" key="6">
    <source>
        <dbReference type="ARBA" id="ARBA00023136"/>
    </source>
</evidence>